<accession>A0A218W886</accession>
<evidence type="ECO:0000313" key="9">
    <source>
        <dbReference type="EMBL" id="PKI73291.1"/>
    </source>
</evidence>
<keyword evidence="4 6" id="KW-0472">Membrane</keyword>
<proteinExistence type="predicted"/>
<comment type="subcellular location">
    <subcellularLocation>
        <location evidence="1">Membrane</location>
        <topology evidence="1">Single-pass membrane protein</topology>
    </subcellularLocation>
</comment>
<dbReference type="GO" id="GO:0098542">
    <property type="term" value="P:defense response to other organism"/>
    <property type="evidence" value="ECO:0007669"/>
    <property type="project" value="InterPro"/>
</dbReference>
<dbReference type="GO" id="GO:0005886">
    <property type="term" value="C:plasma membrane"/>
    <property type="evidence" value="ECO:0007669"/>
    <property type="project" value="TreeGrafter"/>
</dbReference>
<dbReference type="STRING" id="22663.A0A218W886"/>
<evidence type="ECO:0000256" key="5">
    <source>
        <dbReference type="SAM" id="MobiDB-lite"/>
    </source>
</evidence>
<comment type="caution">
    <text evidence="8">The sequence shown here is derived from an EMBL/GenBank/DDBJ whole genome shotgun (WGS) entry which is preliminary data.</text>
</comment>
<dbReference type="Pfam" id="PF03168">
    <property type="entry name" value="LEA_2"/>
    <property type="match status" value="1"/>
</dbReference>
<dbReference type="Gene3D" id="2.60.40.1820">
    <property type="match status" value="1"/>
</dbReference>
<evidence type="ECO:0000256" key="2">
    <source>
        <dbReference type="ARBA" id="ARBA00022692"/>
    </source>
</evidence>
<evidence type="ECO:0000256" key="3">
    <source>
        <dbReference type="ARBA" id="ARBA00022989"/>
    </source>
</evidence>
<keyword evidence="2 6" id="KW-0812">Transmembrane</keyword>
<organism evidence="8 10">
    <name type="scientific">Punica granatum</name>
    <name type="common">Pomegranate</name>
    <dbReference type="NCBI Taxonomy" id="22663"/>
    <lineage>
        <taxon>Eukaryota</taxon>
        <taxon>Viridiplantae</taxon>
        <taxon>Streptophyta</taxon>
        <taxon>Embryophyta</taxon>
        <taxon>Tracheophyta</taxon>
        <taxon>Spermatophyta</taxon>
        <taxon>Magnoliopsida</taxon>
        <taxon>eudicotyledons</taxon>
        <taxon>Gunneridae</taxon>
        <taxon>Pentapetalae</taxon>
        <taxon>rosids</taxon>
        <taxon>malvids</taxon>
        <taxon>Myrtales</taxon>
        <taxon>Lythraceae</taxon>
        <taxon>Punica</taxon>
    </lineage>
</organism>
<dbReference type="EMBL" id="MTKT01004939">
    <property type="protein sequence ID" value="OWM69084.1"/>
    <property type="molecule type" value="Genomic_DNA"/>
</dbReference>
<reference evidence="10" key="1">
    <citation type="journal article" date="2017" name="Plant J.">
        <title>The pomegranate (Punica granatum L.) genome and the genomics of punicalagin biosynthesis.</title>
        <authorList>
            <person name="Qin G."/>
            <person name="Xu C."/>
            <person name="Ming R."/>
            <person name="Tang H."/>
            <person name="Guyot R."/>
            <person name="Kramer E.M."/>
            <person name="Hu Y."/>
            <person name="Yi X."/>
            <person name="Qi Y."/>
            <person name="Xu X."/>
            <person name="Gao Z."/>
            <person name="Pan H."/>
            <person name="Jian J."/>
            <person name="Tian Y."/>
            <person name="Yue Z."/>
            <person name="Xu Y."/>
        </authorList>
    </citation>
    <scope>NUCLEOTIDE SEQUENCE [LARGE SCALE GENOMIC DNA]</scope>
    <source>
        <strain evidence="10">cv. Dabenzi</strain>
    </source>
</reference>
<dbReference type="AlphaFoldDB" id="A0A218W886"/>
<reference evidence="8" key="2">
    <citation type="submission" date="2017-06" db="EMBL/GenBank/DDBJ databases">
        <title>The pomegranate genome and the genomics of punicalagin biosynthesis.</title>
        <authorList>
            <person name="Xu C."/>
        </authorList>
    </citation>
    <scope>NUCLEOTIDE SEQUENCE [LARGE SCALE GENOMIC DNA]</scope>
    <source>
        <tissue evidence="8">Fresh leaf</tissue>
    </source>
</reference>
<evidence type="ECO:0000313" key="11">
    <source>
        <dbReference type="Proteomes" id="UP000233551"/>
    </source>
</evidence>
<name>A0A218W886_PUNGR</name>
<protein>
    <recommendedName>
        <fullName evidence="7">Late embryogenesis abundant protein LEA-2 subgroup domain-containing protein</fullName>
    </recommendedName>
</protein>
<dbReference type="PANTHER" id="PTHR31234:SF72">
    <property type="entry name" value="NDR1_HIN1-LIKE PROTEIN 6"/>
    <property type="match status" value="1"/>
</dbReference>
<dbReference type="Proteomes" id="UP000197138">
    <property type="component" value="Unassembled WGS sequence"/>
</dbReference>
<gene>
    <name evidence="8" type="ORF">CDL15_Pgr025271</name>
    <name evidence="9" type="ORF">CRG98_006229</name>
</gene>
<sequence>MADRVHPNESSPEEPLSPTHKADQPQSETCPALPPPGTYVVKVPKDQVLRVPPPQNAKLFERYTRRSTRRGHRCCCLTLLILAVLVFLAGAAAGIFYLVVKPESPAYTITSLSITGLNLTASSPSSAVSPEIITAIQVKNPNDKLGVYHVGGSSIRAYYMNVNLANGVLPVLSLPSNSEVPFNVTLRGEGIVLGSEVSEALINGQSQGRVPLRLKVRAPVKFKVGAVKTWKITVKLTCDVTVDKLTAGAKIVREKCDYGVNIL</sequence>
<feature type="transmembrane region" description="Helical" evidence="6">
    <location>
        <begin position="74"/>
        <end position="100"/>
    </location>
</feature>
<dbReference type="PANTHER" id="PTHR31234">
    <property type="entry name" value="LATE EMBRYOGENESIS ABUNDANT (LEA) HYDROXYPROLINE-RICH GLYCOPROTEIN FAMILY"/>
    <property type="match status" value="1"/>
</dbReference>
<dbReference type="Proteomes" id="UP000233551">
    <property type="component" value="Unassembled WGS sequence"/>
</dbReference>
<keyword evidence="11" id="KW-1185">Reference proteome</keyword>
<dbReference type="OrthoDB" id="1849707at2759"/>
<dbReference type="InterPro" id="IPR004864">
    <property type="entry name" value="LEA_2"/>
</dbReference>
<feature type="region of interest" description="Disordered" evidence="5">
    <location>
        <begin position="1"/>
        <end position="36"/>
    </location>
</feature>
<feature type="compositionally biased region" description="Low complexity" evidence="5">
    <location>
        <begin position="9"/>
        <end position="18"/>
    </location>
</feature>
<dbReference type="InterPro" id="IPR044839">
    <property type="entry name" value="NDR1-like"/>
</dbReference>
<evidence type="ECO:0000256" key="6">
    <source>
        <dbReference type="SAM" id="Phobius"/>
    </source>
</evidence>
<evidence type="ECO:0000313" key="8">
    <source>
        <dbReference type="EMBL" id="OWM69084.1"/>
    </source>
</evidence>
<dbReference type="GeneID" id="116210854"/>
<reference evidence="9 11" key="3">
    <citation type="submission" date="2017-11" db="EMBL/GenBank/DDBJ databases">
        <title>De-novo sequencing of pomegranate (Punica granatum L.) genome.</title>
        <authorList>
            <person name="Akparov Z."/>
            <person name="Amiraslanov A."/>
            <person name="Hajiyeva S."/>
            <person name="Abbasov M."/>
            <person name="Kaur K."/>
            <person name="Hamwieh A."/>
            <person name="Solovyev V."/>
            <person name="Salamov A."/>
            <person name="Braich B."/>
            <person name="Kosarev P."/>
            <person name="Mahmoud A."/>
            <person name="Hajiyev E."/>
            <person name="Babayeva S."/>
            <person name="Izzatullayeva V."/>
            <person name="Mammadov A."/>
            <person name="Mammadov A."/>
            <person name="Sharifova S."/>
            <person name="Ojaghi J."/>
            <person name="Eynullazada K."/>
            <person name="Bayramov B."/>
            <person name="Abdulazimova A."/>
            <person name="Shahmuradov I."/>
        </authorList>
    </citation>
    <scope>NUCLEOTIDE SEQUENCE [LARGE SCALE GENOMIC DNA]</scope>
    <source>
        <strain evidence="9">AG2017</strain>
        <strain evidence="11">cv. AG2017</strain>
        <tissue evidence="9">Leaf</tissue>
    </source>
</reference>
<evidence type="ECO:0000259" key="7">
    <source>
        <dbReference type="Pfam" id="PF03168"/>
    </source>
</evidence>
<keyword evidence="3 6" id="KW-1133">Transmembrane helix</keyword>
<evidence type="ECO:0000313" key="10">
    <source>
        <dbReference type="Proteomes" id="UP000197138"/>
    </source>
</evidence>
<evidence type="ECO:0000256" key="4">
    <source>
        <dbReference type="ARBA" id="ARBA00023136"/>
    </source>
</evidence>
<feature type="domain" description="Late embryogenesis abundant protein LEA-2 subgroup" evidence="7">
    <location>
        <begin position="136"/>
        <end position="238"/>
    </location>
</feature>
<evidence type="ECO:0000256" key="1">
    <source>
        <dbReference type="ARBA" id="ARBA00004167"/>
    </source>
</evidence>
<dbReference type="EMBL" id="PGOL01000277">
    <property type="protein sequence ID" value="PKI73291.1"/>
    <property type="molecule type" value="Genomic_DNA"/>
</dbReference>